<proteinExistence type="predicted"/>
<name>A0A7C8PDA5_ORBOL</name>
<accession>A0A7C8PDA5</accession>
<evidence type="ECO:0000313" key="1">
    <source>
        <dbReference type="EMBL" id="TGJ64181.1"/>
    </source>
</evidence>
<sequence length="231" mass="26372">MDPNGLMKAFARGTNLLLDHGIHLTQWGDQVHLYWGYPAIVCVYDFAVDDLRLAEAVSLLQNADMGFELVDPPLSARAKGPLGMKGYHFVHEVDRKRFPTRLRLIPGSLVHLSSRHGDLVHSPFDSARQLYLPKLPEYCISLIRCMEDYPEDAMDRCLAQTSLHILIAAAIYKESNVGGKIYVPEEETESEQEFKARQKIAIQEIQAWELPEDDEPYRPTMIRFLQFNSIS</sequence>
<protein>
    <submittedName>
        <fullName evidence="1">Uncharacterized protein</fullName>
    </submittedName>
</protein>
<evidence type="ECO:0000313" key="2">
    <source>
        <dbReference type="Proteomes" id="UP000297595"/>
    </source>
</evidence>
<gene>
    <name evidence="1" type="ORF">EYR41_010251</name>
</gene>
<dbReference type="EMBL" id="SOZJ01000007">
    <property type="protein sequence ID" value="TGJ64181.1"/>
    <property type="molecule type" value="Genomic_DNA"/>
</dbReference>
<comment type="caution">
    <text evidence="1">The sequence shown here is derived from an EMBL/GenBank/DDBJ whole genome shotgun (WGS) entry which is preliminary data.</text>
</comment>
<dbReference type="Proteomes" id="UP000297595">
    <property type="component" value="Unassembled WGS sequence"/>
</dbReference>
<organism evidence="1 2">
    <name type="scientific">Orbilia oligospora</name>
    <name type="common">Nematode-trapping fungus</name>
    <name type="synonym">Arthrobotrys oligospora</name>
    <dbReference type="NCBI Taxonomy" id="2813651"/>
    <lineage>
        <taxon>Eukaryota</taxon>
        <taxon>Fungi</taxon>
        <taxon>Dikarya</taxon>
        <taxon>Ascomycota</taxon>
        <taxon>Pezizomycotina</taxon>
        <taxon>Orbiliomycetes</taxon>
        <taxon>Orbiliales</taxon>
        <taxon>Orbiliaceae</taxon>
        <taxon>Orbilia</taxon>
    </lineage>
</organism>
<dbReference type="AlphaFoldDB" id="A0A7C8PDA5"/>
<reference evidence="1 2" key="1">
    <citation type="submission" date="2019-03" db="EMBL/GenBank/DDBJ databases">
        <title>Nematode-trapping fungi genome.</title>
        <authorList>
            <person name="Vidal-Diez De Ulzurrun G."/>
        </authorList>
    </citation>
    <scope>NUCLEOTIDE SEQUENCE [LARGE SCALE GENOMIC DNA]</scope>
    <source>
        <strain evidence="1 2">TWF154</strain>
    </source>
</reference>